<dbReference type="SUPFAM" id="SSF52047">
    <property type="entry name" value="RNI-like"/>
    <property type="match status" value="1"/>
</dbReference>
<dbReference type="AlphaFoldDB" id="A0A0D2L8H5"/>
<protein>
    <submittedName>
        <fullName evidence="3">Uncharacterized protein</fullName>
    </submittedName>
</protein>
<evidence type="ECO:0000313" key="4">
    <source>
        <dbReference type="Proteomes" id="UP000054498"/>
    </source>
</evidence>
<evidence type="ECO:0000256" key="1">
    <source>
        <dbReference type="ARBA" id="ARBA00004430"/>
    </source>
</evidence>
<evidence type="ECO:0000256" key="2">
    <source>
        <dbReference type="SAM" id="MobiDB-lite"/>
    </source>
</evidence>
<dbReference type="KEGG" id="mng:MNEG_4845"/>
<dbReference type="EMBL" id="KK100912">
    <property type="protein sequence ID" value="KIZ03114.1"/>
    <property type="molecule type" value="Genomic_DNA"/>
</dbReference>
<feature type="compositionally biased region" description="Basic and acidic residues" evidence="2">
    <location>
        <begin position="24"/>
        <end position="36"/>
    </location>
</feature>
<sequence>MLASSDDEAEAEGPGQGGEDDEEELKRWISEIEAVHGKGAAGGGGDGDGGGSGEGSEGEGLEDMLRRAGVQADAAGFVEEQERLMAQARAERDAARAAAAAAAAGASRAGARAIVDEWPRVIHIAAAHEPDCDGLVAAAPRLASAAHALRIHISSEHFMVDLAAVLPLLGFKNLISLSLYTNEFEDVDPHRVNSLAECLPLFPRLQRLEIDLDNFFMVETHKPGVLVNAAARHLPELRSLSLGIVDDDGSRALRDALSSRAWPHLQELCAGCLSREAAEALVACPAGLTALALPLLTATAYGAALRALGAAAAVGQLRCLRQLLLLFGYEDEIMLTVEDVRALRGVELPALESLVVHKIGQYADKDPATHLAAMRLPRLRRLKIDVCSFEAAAALAAAPWMAGVEELAIFGDSIVSPTGHWLKVLAAVPLPSLRVLRIRMSPPIDQTFSPRFLSQRNLVRVLAHALWLPRLTGLRLKCEYSSRDEASAQRAWAALAAAPLHSLRRLAVADMFEGLYSTRDIAPCAAMMRAAVVGVERMAAAGWLPQLDALELPQDYKGALATAARRFPTFEQLQARGALRFGAAKC</sequence>
<dbReference type="GO" id="GO:0005930">
    <property type="term" value="C:axoneme"/>
    <property type="evidence" value="ECO:0007669"/>
    <property type="project" value="UniProtKB-SubCell"/>
</dbReference>
<dbReference type="Gene3D" id="3.80.10.10">
    <property type="entry name" value="Ribonuclease Inhibitor"/>
    <property type="match status" value="1"/>
</dbReference>
<evidence type="ECO:0000313" key="3">
    <source>
        <dbReference type="EMBL" id="KIZ03114.1"/>
    </source>
</evidence>
<organism evidence="3 4">
    <name type="scientific">Monoraphidium neglectum</name>
    <dbReference type="NCBI Taxonomy" id="145388"/>
    <lineage>
        <taxon>Eukaryota</taxon>
        <taxon>Viridiplantae</taxon>
        <taxon>Chlorophyta</taxon>
        <taxon>core chlorophytes</taxon>
        <taxon>Chlorophyceae</taxon>
        <taxon>CS clade</taxon>
        <taxon>Sphaeropleales</taxon>
        <taxon>Selenastraceae</taxon>
        <taxon>Monoraphidium</taxon>
    </lineage>
</organism>
<dbReference type="InterPro" id="IPR032675">
    <property type="entry name" value="LRR_dom_sf"/>
</dbReference>
<dbReference type="RefSeq" id="XP_013902133.1">
    <property type="nucleotide sequence ID" value="XM_014046679.1"/>
</dbReference>
<feature type="compositionally biased region" description="Acidic residues" evidence="2">
    <location>
        <begin position="1"/>
        <end position="11"/>
    </location>
</feature>
<keyword evidence="4" id="KW-1185">Reference proteome</keyword>
<proteinExistence type="predicted"/>
<feature type="region of interest" description="Disordered" evidence="2">
    <location>
        <begin position="1"/>
        <end position="60"/>
    </location>
</feature>
<feature type="compositionally biased region" description="Gly residues" evidence="2">
    <location>
        <begin position="39"/>
        <end position="55"/>
    </location>
</feature>
<comment type="subcellular location">
    <subcellularLocation>
        <location evidence="1">Cytoplasm</location>
        <location evidence="1">Cytoskeleton</location>
        <location evidence="1">Cilium axoneme</location>
    </subcellularLocation>
</comment>
<dbReference type="Proteomes" id="UP000054498">
    <property type="component" value="Unassembled WGS sequence"/>
</dbReference>
<dbReference type="GeneID" id="25737722"/>
<reference evidence="3 4" key="1">
    <citation type="journal article" date="2013" name="BMC Genomics">
        <title>Reconstruction of the lipid metabolism for the microalga Monoraphidium neglectum from its genome sequence reveals characteristics suitable for biofuel production.</title>
        <authorList>
            <person name="Bogen C."/>
            <person name="Al-Dilaimi A."/>
            <person name="Albersmeier A."/>
            <person name="Wichmann J."/>
            <person name="Grundmann M."/>
            <person name="Rupp O."/>
            <person name="Lauersen K.J."/>
            <person name="Blifernez-Klassen O."/>
            <person name="Kalinowski J."/>
            <person name="Goesmann A."/>
            <person name="Mussgnug J.H."/>
            <person name="Kruse O."/>
        </authorList>
    </citation>
    <scope>NUCLEOTIDE SEQUENCE [LARGE SCALE GENOMIC DNA]</scope>
    <source>
        <strain evidence="3 4">SAG 48.87</strain>
    </source>
</reference>
<name>A0A0D2L8H5_9CHLO</name>
<accession>A0A0D2L8H5</accession>
<gene>
    <name evidence="3" type="ORF">MNEG_4845</name>
</gene>